<dbReference type="PANTHER" id="PTHR42077">
    <property type="entry name" value="YALI0F30239P"/>
    <property type="match status" value="1"/>
</dbReference>
<evidence type="ECO:0000256" key="2">
    <source>
        <dbReference type="SAM" id="Phobius"/>
    </source>
</evidence>
<gene>
    <name evidence="3" type="ORF">HRR80_005310</name>
</gene>
<evidence type="ECO:0000256" key="1">
    <source>
        <dbReference type="SAM" id="MobiDB-lite"/>
    </source>
</evidence>
<keyword evidence="2" id="KW-0812">Transmembrane</keyword>
<sequence>MAHQIVSLIILLVVVGVLAAIGFVAYSIAHDVGHHTRQKLEKKNVSFSRQGMKVGVKERTLEQQEDAAQSVITKIWNNSSWPGYKSRLGWGQGGAKSENSTSAARPSNSSRHNSSQANTSSAQVRPPSH</sequence>
<feature type="compositionally biased region" description="Polar residues" evidence="1">
    <location>
        <begin position="97"/>
        <end position="123"/>
    </location>
</feature>
<evidence type="ECO:0000313" key="4">
    <source>
        <dbReference type="Proteomes" id="UP001161757"/>
    </source>
</evidence>
<protein>
    <submittedName>
        <fullName evidence="3">Uncharacterized protein</fullName>
    </submittedName>
</protein>
<feature type="transmembrane region" description="Helical" evidence="2">
    <location>
        <begin position="6"/>
        <end position="29"/>
    </location>
</feature>
<dbReference type="EMBL" id="JAJGCB010000010">
    <property type="protein sequence ID" value="KAJ8990530.1"/>
    <property type="molecule type" value="Genomic_DNA"/>
</dbReference>
<keyword evidence="2" id="KW-0472">Membrane</keyword>
<keyword evidence="2" id="KW-1133">Transmembrane helix</keyword>
<dbReference type="PANTHER" id="PTHR42077:SF1">
    <property type="entry name" value="YALI0F30239P"/>
    <property type="match status" value="1"/>
</dbReference>
<organism evidence="3 4">
    <name type="scientific">Exophiala dermatitidis</name>
    <name type="common">Black yeast-like fungus</name>
    <name type="synonym">Wangiella dermatitidis</name>
    <dbReference type="NCBI Taxonomy" id="5970"/>
    <lineage>
        <taxon>Eukaryota</taxon>
        <taxon>Fungi</taxon>
        <taxon>Dikarya</taxon>
        <taxon>Ascomycota</taxon>
        <taxon>Pezizomycotina</taxon>
        <taxon>Eurotiomycetes</taxon>
        <taxon>Chaetothyriomycetidae</taxon>
        <taxon>Chaetothyriales</taxon>
        <taxon>Herpotrichiellaceae</taxon>
        <taxon>Exophiala</taxon>
    </lineage>
</organism>
<feature type="region of interest" description="Disordered" evidence="1">
    <location>
        <begin position="79"/>
        <end position="129"/>
    </location>
</feature>
<reference evidence="3" key="1">
    <citation type="submission" date="2023-01" db="EMBL/GenBank/DDBJ databases">
        <title>Exophiala dermititidis isolated from Cystic Fibrosis Patient.</title>
        <authorList>
            <person name="Kurbessoian T."/>
            <person name="Crocker A."/>
            <person name="Murante D."/>
            <person name="Hogan D.A."/>
            <person name="Stajich J.E."/>
        </authorList>
    </citation>
    <scope>NUCLEOTIDE SEQUENCE</scope>
    <source>
        <strain evidence="3">Ex8</strain>
    </source>
</reference>
<comment type="caution">
    <text evidence="3">The sequence shown here is derived from an EMBL/GenBank/DDBJ whole genome shotgun (WGS) entry which is preliminary data.</text>
</comment>
<evidence type="ECO:0000313" key="3">
    <source>
        <dbReference type="EMBL" id="KAJ8990530.1"/>
    </source>
</evidence>
<name>A0AAN6ERX8_EXODE</name>
<dbReference type="Proteomes" id="UP001161757">
    <property type="component" value="Unassembled WGS sequence"/>
</dbReference>
<dbReference type="AlphaFoldDB" id="A0AAN6ERX8"/>
<accession>A0AAN6ERX8</accession>
<proteinExistence type="predicted"/>